<dbReference type="InParanoid" id="K5W450"/>
<dbReference type="EMBL" id="JH930473">
    <property type="protein sequence ID" value="EKM53900.1"/>
    <property type="molecule type" value="Genomic_DNA"/>
</dbReference>
<accession>K5W450</accession>
<keyword evidence="2" id="KW-1185">Reference proteome</keyword>
<dbReference type="Proteomes" id="UP000008370">
    <property type="component" value="Unassembled WGS sequence"/>
</dbReference>
<evidence type="ECO:0000313" key="2">
    <source>
        <dbReference type="Proteomes" id="UP000008370"/>
    </source>
</evidence>
<protein>
    <recommendedName>
        <fullName evidence="3">F-box domain-containing protein</fullName>
    </recommendedName>
</protein>
<organism evidence="1 2">
    <name type="scientific">Phanerochaete carnosa (strain HHB-10118-sp)</name>
    <name type="common">White-rot fungus</name>
    <name type="synonym">Peniophora carnosa</name>
    <dbReference type="NCBI Taxonomy" id="650164"/>
    <lineage>
        <taxon>Eukaryota</taxon>
        <taxon>Fungi</taxon>
        <taxon>Dikarya</taxon>
        <taxon>Basidiomycota</taxon>
        <taxon>Agaricomycotina</taxon>
        <taxon>Agaricomycetes</taxon>
        <taxon>Polyporales</taxon>
        <taxon>Phanerochaetaceae</taxon>
        <taxon>Phanerochaete</taxon>
    </lineage>
</organism>
<dbReference type="OrthoDB" id="2745898at2759"/>
<sequence length="381" mass="42608">MTCHISSLPQELVDHIIDIGAENKRSAGSLALTCNSWTHRSSKHLFNSVSIFTTQLHEFLAHASSSHRLAAHVFEFSVSQPLHGHDGFDLTPFVHDILQTLPNLRKLSIFGDRISVRAGLTPTPDSHGRDLALLRLSRIHIEALPELLRLFGRVGTLELDQAYVQESQCPPVGSGHLAVDTLRFDGGVSEFEALRLSLDKSSLRSLRLKLDGHFRVDTAPINLFLLTVGRNLEQFRFELPLDGWVVAGPEQNDLEALKQLLRLRSVELVSPRRAIRRRGTTISKTLWLNMLPALRYIPPTVRHVRLYANLYHVHPAMLAGWDYSSLQDNLTGCTSLQAVDITLLTEQDRLTVPVGEEKCADVQKAVHARMTSGSGKLLRFN</sequence>
<dbReference type="KEGG" id="pco:PHACADRAFT_184932"/>
<dbReference type="AlphaFoldDB" id="K5W450"/>
<evidence type="ECO:0000313" key="1">
    <source>
        <dbReference type="EMBL" id="EKM53900.1"/>
    </source>
</evidence>
<proteinExistence type="predicted"/>
<reference evidence="1 2" key="1">
    <citation type="journal article" date="2012" name="BMC Genomics">
        <title>Comparative genomics of the white-rot fungi, Phanerochaete carnosa and P. chrysosporium, to elucidate the genetic basis of the distinct wood types they colonize.</title>
        <authorList>
            <person name="Suzuki H."/>
            <person name="MacDonald J."/>
            <person name="Syed K."/>
            <person name="Salamov A."/>
            <person name="Hori C."/>
            <person name="Aerts A."/>
            <person name="Henrissat B."/>
            <person name="Wiebenga A."/>
            <person name="vanKuyk P.A."/>
            <person name="Barry K."/>
            <person name="Lindquist E."/>
            <person name="LaButti K."/>
            <person name="Lapidus A."/>
            <person name="Lucas S."/>
            <person name="Coutinho P."/>
            <person name="Gong Y."/>
            <person name="Samejima M."/>
            <person name="Mahadevan R."/>
            <person name="Abou-Zaid M."/>
            <person name="de Vries R.P."/>
            <person name="Igarashi K."/>
            <person name="Yadav J.S."/>
            <person name="Grigoriev I.V."/>
            <person name="Master E.R."/>
        </authorList>
    </citation>
    <scope>NUCLEOTIDE SEQUENCE [LARGE SCALE GENOMIC DNA]</scope>
    <source>
        <strain evidence="1 2">HHB-10118-sp</strain>
    </source>
</reference>
<evidence type="ECO:0008006" key="3">
    <source>
        <dbReference type="Google" id="ProtNLM"/>
    </source>
</evidence>
<gene>
    <name evidence="1" type="ORF">PHACADRAFT_184932</name>
</gene>
<dbReference type="RefSeq" id="XP_007396611.1">
    <property type="nucleotide sequence ID" value="XM_007396549.1"/>
</dbReference>
<dbReference type="HOGENOM" id="CLU_725832_0_0_1"/>
<name>K5W450_PHACS</name>
<dbReference type="GeneID" id="18910247"/>